<evidence type="ECO:0000313" key="2">
    <source>
        <dbReference type="EMBL" id="KZV30830.1"/>
    </source>
</evidence>
<reference evidence="2 3" key="1">
    <citation type="journal article" date="2015" name="Proc. Natl. Acad. Sci. U.S.A.">
        <title>The resurrection genome of Boea hygrometrica: A blueprint for survival of dehydration.</title>
        <authorList>
            <person name="Xiao L."/>
            <person name="Yang G."/>
            <person name="Zhang L."/>
            <person name="Yang X."/>
            <person name="Zhao S."/>
            <person name="Ji Z."/>
            <person name="Zhou Q."/>
            <person name="Hu M."/>
            <person name="Wang Y."/>
            <person name="Chen M."/>
            <person name="Xu Y."/>
            <person name="Jin H."/>
            <person name="Xiao X."/>
            <person name="Hu G."/>
            <person name="Bao F."/>
            <person name="Hu Y."/>
            <person name="Wan P."/>
            <person name="Li L."/>
            <person name="Deng X."/>
            <person name="Kuang T."/>
            <person name="Xiang C."/>
            <person name="Zhu J.K."/>
            <person name="Oliver M.J."/>
            <person name="He Y."/>
        </authorList>
    </citation>
    <scope>NUCLEOTIDE SEQUENCE [LARGE SCALE GENOMIC DNA]</scope>
    <source>
        <strain evidence="3">cv. XS01</strain>
    </source>
</reference>
<sequence>MVLSGSHATYAEDVDRTVDIEESLLEAQAPVQPRRSFQPVQVVSQSFQSPQGSHQSIRQRFKPRGKQFKKKPHSSSSGYVSSGGSSSGGVFCGQCGEKHETLQCHGFRGLCHLFGQPGHFARACTLMGGQSLGQSQQGSAGGSSSGSNLLFSPNDLDSNLVSLIGLEYPRDLSFRDLTGLGECLDERAG</sequence>
<proteinExistence type="predicted"/>
<gene>
    <name evidence="2" type="ORF">F511_35909</name>
</gene>
<dbReference type="AlphaFoldDB" id="A0A2Z7B9E6"/>
<dbReference type="EMBL" id="KV007805">
    <property type="protein sequence ID" value="KZV30830.1"/>
    <property type="molecule type" value="Genomic_DNA"/>
</dbReference>
<dbReference type="OrthoDB" id="786614at2759"/>
<evidence type="ECO:0008006" key="4">
    <source>
        <dbReference type="Google" id="ProtNLM"/>
    </source>
</evidence>
<organism evidence="2 3">
    <name type="scientific">Dorcoceras hygrometricum</name>
    <dbReference type="NCBI Taxonomy" id="472368"/>
    <lineage>
        <taxon>Eukaryota</taxon>
        <taxon>Viridiplantae</taxon>
        <taxon>Streptophyta</taxon>
        <taxon>Embryophyta</taxon>
        <taxon>Tracheophyta</taxon>
        <taxon>Spermatophyta</taxon>
        <taxon>Magnoliopsida</taxon>
        <taxon>eudicotyledons</taxon>
        <taxon>Gunneridae</taxon>
        <taxon>Pentapetalae</taxon>
        <taxon>asterids</taxon>
        <taxon>lamiids</taxon>
        <taxon>Lamiales</taxon>
        <taxon>Gesneriaceae</taxon>
        <taxon>Didymocarpoideae</taxon>
        <taxon>Trichosporeae</taxon>
        <taxon>Loxocarpinae</taxon>
        <taxon>Dorcoceras</taxon>
    </lineage>
</organism>
<evidence type="ECO:0000313" key="3">
    <source>
        <dbReference type="Proteomes" id="UP000250235"/>
    </source>
</evidence>
<name>A0A2Z7B9E6_9LAMI</name>
<protein>
    <recommendedName>
        <fullName evidence="4">CCHC-type domain-containing protein</fullName>
    </recommendedName>
</protein>
<evidence type="ECO:0000256" key="1">
    <source>
        <dbReference type="SAM" id="MobiDB-lite"/>
    </source>
</evidence>
<feature type="compositionally biased region" description="Basic residues" evidence="1">
    <location>
        <begin position="57"/>
        <end position="73"/>
    </location>
</feature>
<keyword evidence="3" id="KW-1185">Reference proteome</keyword>
<dbReference type="Proteomes" id="UP000250235">
    <property type="component" value="Unassembled WGS sequence"/>
</dbReference>
<feature type="compositionally biased region" description="Low complexity" evidence="1">
    <location>
        <begin position="74"/>
        <end position="84"/>
    </location>
</feature>
<feature type="region of interest" description="Disordered" evidence="1">
    <location>
        <begin position="47"/>
        <end position="86"/>
    </location>
</feature>
<accession>A0A2Z7B9E6</accession>